<dbReference type="PROSITE" id="PS50110">
    <property type="entry name" value="RESPONSE_REGULATORY"/>
    <property type="match status" value="1"/>
</dbReference>
<dbReference type="SUPFAM" id="SSF52172">
    <property type="entry name" value="CheY-like"/>
    <property type="match status" value="1"/>
</dbReference>
<evidence type="ECO:0000313" key="4">
    <source>
        <dbReference type="Proteomes" id="UP000464468"/>
    </source>
</evidence>
<feature type="modified residue" description="4-aspartylphosphate" evidence="1">
    <location>
        <position position="59"/>
    </location>
</feature>
<evidence type="ECO:0000256" key="1">
    <source>
        <dbReference type="PROSITE-ProRule" id="PRU00169"/>
    </source>
</evidence>
<feature type="domain" description="Response regulatory" evidence="2">
    <location>
        <begin position="9"/>
        <end position="119"/>
    </location>
</feature>
<evidence type="ECO:0000259" key="2">
    <source>
        <dbReference type="PROSITE" id="PS50110"/>
    </source>
</evidence>
<dbReference type="GO" id="GO:0000160">
    <property type="term" value="P:phosphorelay signal transduction system"/>
    <property type="evidence" value="ECO:0007669"/>
    <property type="project" value="InterPro"/>
</dbReference>
<dbReference type="SMART" id="SM00448">
    <property type="entry name" value="REC"/>
    <property type="match status" value="1"/>
</dbReference>
<evidence type="ECO:0000313" key="3">
    <source>
        <dbReference type="EMBL" id="QHL91801.1"/>
    </source>
</evidence>
<keyword evidence="4" id="KW-1185">Reference proteome</keyword>
<dbReference type="Pfam" id="PF00072">
    <property type="entry name" value="Response_reg"/>
    <property type="match status" value="1"/>
</dbReference>
<keyword evidence="1" id="KW-0597">Phosphoprotein</keyword>
<dbReference type="InterPro" id="IPR001789">
    <property type="entry name" value="Sig_transdc_resp-reg_receiver"/>
</dbReference>
<gene>
    <name evidence="3" type="ORF">GVO57_05280</name>
</gene>
<dbReference type="Gene3D" id="3.40.50.2300">
    <property type="match status" value="1"/>
</dbReference>
<protein>
    <submittedName>
        <fullName evidence="3">Response regulator</fullName>
    </submittedName>
</protein>
<organism evidence="3 4">
    <name type="scientific">Sphingomonas changnyeongensis</name>
    <dbReference type="NCBI Taxonomy" id="2698679"/>
    <lineage>
        <taxon>Bacteria</taxon>
        <taxon>Pseudomonadati</taxon>
        <taxon>Pseudomonadota</taxon>
        <taxon>Alphaproteobacteria</taxon>
        <taxon>Sphingomonadales</taxon>
        <taxon>Sphingomonadaceae</taxon>
        <taxon>Sphingomonas</taxon>
    </lineage>
</organism>
<dbReference type="InterPro" id="IPR011006">
    <property type="entry name" value="CheY-like_superfamily"/>
</dbReference>
<reference evidence="3 4" key="1">
    <citation type="submission" date="2020-01" db="EMBL/GenBank/DDBJ databases">
        <title>Sphingomonas sp. C33 whole genome sequece.</title>
        <authorList>
            <person name="Park C."/>
        </authorList>
    </citation>
    <scope>NUCLEOTIDE SEQUENCE [LARGE SCALE GENOMIC DNA]</scope>
    <source>
        <strain evidence="3 4">C33</strain>
    </source>
</reference>
<dbReference type="KEGG" id="schy:GVO57_05280"/>
<dbReference type="Proteomes" id="UP000464468">
    <property type="component" value="Chromosome"/>
</dbReference>
<proteinExistence type="predicted"/>
<dbReference type="EMBL" id="CP047895">
    <property type="protein sequence ID" value="QHL91801.1"/>
    <property type="molecule type" value="Genomic_DNA"/>
</dbReference>
<sequence length="125" mass="12936">MTDAIAGLRILIVEDEAIIAMMAEDMLLELGGDVVGIETSLAAALARAGTGDFDIALLDMNLNGENSLPVAEKLRALGRPFVFTTGYGDAGRPGGFDRAPLVCKPYRTSDLAQAIIAAMAGQPAG</sequence>
<dbReference type="AlphaFoldDB" id="A0A7Z2S8X8"/>
<accession>A0A7Z2S8X8</accession>
<name>A0A7Z2S8X8_9SPHN</name>